<dbReference type="RefSeq" id="WP_111185834.1">
    <property type="nucleotide sequence ID" value="NZ_POUD01000574.1"/>
</dbReference>
<organism evidence="1 2">
    <name type="scientific">Nonomuraea aridisoli</name>
    <dbReference type="NCBI Taxonomy" id="2070368"/>
    <lineage>
        <taxon>Bacteria</taxon>
        <taxon>Bacillati</taxon>
        <taxon>Actinomycetota</taxon>
        <taxon>Actinomycetes</taxon>
        <taxon>Streptosporangiales</taxon>
        <taxon>Streptosporangiaceae</taxon>
        <taxon>Nonomuraea</taxon>
    </lineage>
</organism>
<dbReference type="Proteomes" id="UP000249304">
    <property type="component" value="Unassembled WGS sequence"/>
</dbReference>
<dbReference type="OrthoDB" id="3285983at2"/>
<name>A0A2W2DVW6_9ACTN</name>
<comment type="caution">
    <text evidence="1">The sequence shown here is derived from an EMBL/GenBank/DDBJ whole genome shotgun (WGS) entry which is preliminary data.</text>
</comment>
<proteinExistence type="predicted"/>
<keyword evidence="2" id="KW-1185">Reference proteome</keyword>
<accession>A0A2W2DVW6</accession>
<evidence type="ECO:0000313" key="1">
    <source>
        <dbReference type="EMBL" id="PZG01337.1"/>
    </source>
</evidence>
<protein>
    <submittedName>
        <fullName evidence="1">Uncharacterized protein</fullName>
    </submittedName>
</protein>
<dbReference type="EMBL" id="POUD01000574">
    <property type="protein sequence ID" value="PZG01337.1"/>
    <property type="molecule type" value="Genomic_DNA"/>
</dbReference>
<dbReference type="AlphaFoldDB" id="A0A2W2DVW6"/>
<gene>
    <name evidence="1" type="ORF">C1J01_48065</name>
</gene>
<evidence type="ECO:0000313" key="2">
    <source>
        <dbReference type="Proteomes" id="UP000249304"/>
    </source>
</evidence>
<reference evidence="1 2" key="1">
    <citation type="submission" date="2018-01" db="EMBL/GenBank/DDBJ databases">
        <title>Draft genome sequence of Nonomuraea sp. KC333.</title>
        <authorList>
            <person name="Sahin N."/>
            <person name="Saygin H."/>
            <person name="Ay H."/>
        </authorList>
    </citation>
    <scope>NUCLEOTIDE SEQUENCE [LARGE SCALE GENOMIC DNA]</scope>
    <source>
        <strain evidence="1 2">KC333</strain>
    </source>
</reference>
<sequence>MTALRRVSPEQLAHACRLGLSAAGPAALWAATGVRPLARALDALDPALRARHDHLDLLLADAPLPGSLRALARHEAIAPARTMELVARRVRATLGQLAHADDPVLAYRVARDADTAVLCALVIAVTGRADGPPTVAVTAPGEVSVPGFPRSSLADPDGPWQRAFPGAVELGADLEVFWARVASDGLRVPTAWLGRGGWPALWQRSARR</sequence>